<accession>A0AAW0BXI1</accession>
<dbReference type="AlphaFoldDB" id="A0AAW0BXI1"/>
<proteinExistence type="predicted"/>
<keyword evidence="2" id="KW-1185">Reference proteome</keyword>
<organism evidence="1 2">
    <name type="scientific">Favolaschia claudopus</name>
    <dbReference type="NCBI Taxonomy" id="2862362"/>
    <lineage>
        <taxon>Eukaryota</taxon>
        <taxon>Fungi</taxon>
        <taxon>Dikarya</taxon>
        <taxon>Basidiomycota</taxon>
        <taxon>Agaricomycotina</taxon>
        <taxon>Agaricomycetes</taxon>
        <taxon>Agaricomycetidae</taxon>
        <taxon>Agaricales</taxon>
        <taxon>Marasmiineae</taxon>
        <taxon>Mycenaceae</taxon>
        <taxon>Favolaschia</taxon>
    </lineage>
</organism>
<comment type="caution">
    <text evidence="1">The sequence shown here is derived from an EMBL/GenBank/DDBJ whole genome shotgun (WGS) entry which is preliminary data.</text>
</comment>
<protein>
    <recommendedName>
        <fullName evidence="3">F-box domain-containing protein</fullName>
    </recommendedName>
</protein>
<evidence type="ECO:0000313" key="2">
    <source>
        <dbReference type="Proteomes" id="UP001362999"/>
    </source>
</evidence>
<evidence type="ECO:0000313" key="1">
    <source>
        <dbReference type="EMBL" id="KAK7031580.1"/>
    </source>
</evidence>
<sequence>MAFSPKPRLVQFPAELLHLIVHFLCEENSKPPNDHILSLSRVCRLMRRFCFAPLFSRLRIKHTDRLRLLRAKCAEDIEFACLITELDLSWVHSPDEWSRTEGSRYLYGPDILPTLISTLLSLKRLHLPAYQLDPNLLATLNTHPKLTTVVVSDSALDHLKKLWSKTLLSMSKLEVDSASLTAYLEFRSKSYRESPDFHSLISRNLRLAHLIIGDESNIVFGPDIIVIPGLQAVDIDLCARPAALLSWLPAFVERHSRLKTVKIFDYGSIWQHDWGKIIWPFSLLDASERHLLTSTTKLAAFWISPLNKSAASSLDDWQVGQVELEVKEPAGIAALPLLGLLAPHLTSLILRMKLSTRFSVRCNDLISSLCALPSLQKLELPHLYRELSKEDIPCGLPSRSCASQISGCVDAHAVLRSLSACIYKRATSLAIIRVVDGDNDIQDGCRRRPWTLDATYKVGSNGEIEFEGFPRFSMPQIFRPPDDVAQSLSLTEENTEYYVVPCVGVDTEQSQKKKRKSRS</sequence>
<reference evidence="1 2" key="1">
    <citation type="journal article" date="2024" name="J Genomics">
        <title>Draft genome sequencing and assembly of Favolaschia claudopus CIRM-BRFM 2984 isolated from oak limbs.</title>
        <authorList>
            <person name="Navarro D."/>
            <person name="Drula E."/>
            <person name="Chaduli D."/>
            <person name="Cazenave R."/>
            <person name="Ahrendt S."/>
            <person name="Wang J."/>
            <person name="Lipzen A."/>
            <person name="Daum C."/>
            <person name="Barry K."/>
            <person name="Grigoriev I.V."/>
            <person name="Favel A."/>
            <person name="Rosso M.N."/>
            <person name="Martin F."/>
        </authorList>
    </citation>
    <scope>NUCLEOTIDE SEQUENCE [LARGE SCALE GENOMIC DNA]</scope>
    <source>
        <strain evidence="1 2">CIRM-BRFM 2984</strain>
    </source>
</reference>
<name>A0AAW0BXI1_9AGAR</name>
<dbReference type="EMBL" id="JAWWNJ010000024">
    <property type="protein sequence ID" value="KAK7031580.1"/>
    <property type="molecule type" value="Genomic_DNA"/>
</dbReference>
<evidence type="ECO:0008006" key="3">
    <source>
        <dbReference type="Google" id="ProtNLM"/>
    </source>
</evidence>
<dbReference type="Proteomes" id="UP001362999">
    <property type="component" value="Unassembled WGS sequence"/>
</dbReference>
<gene>
    <name evidence="1" type="ORF">R3P38DRAFT_3507205</name>
</gene>